<dbReference type="Proteomes" id="UP001060085">
    <property type="component" value="Linkage Group LG03"/>
</dbReference>
<proteinExistence type="predicted"/>
<evidence type="ECO:0000313" key="1">
    <source>
        <dbReference type="EMBL" id="KAI5670319.1"/>
    </source>
</evidence>
<dbReference type="EMBL" id="CM044703">
    <property type="protein sequence ID" value="KAI5670319.1"/>
    <property type="molecule type" value="Genomic_DNA"/>
</dbReference>
<gene>
    <name evidence="1" type="ORF">M9H77_10683</name>
</gene>
<sequence length="332" mass="37383">MLETLDEETETTSYFFHETAAFCSYLHIYPSAIGVLIPMDALRASYGDSSSSSDSDSDSDSGPTPPPPPSSSVSNAQLTQTPLPPPPLALLDPPNSLGIFDHLQSSNPVRVRSFPHIEGNYALHVYIPVFVPPASRKELVQFLKRITGLVPGLHVVDIDLPLNNLLKDDHKLEQVSLAKEFHISLGRTVPIRVHQRDTMVAMLRQKLQSQRRYWIDFNKWEVFVNDEGSRTFLSMEVKTGGLAEITKQIQAVNEVYKLHNLPEFYKDPRPHISVAWSLGDISEMMKRVIDEEMKKYNTLGGSSRKCIFTCKFGGVFCRIGCKTYDICKPQEE</sequence>
<reference evidence="2" key="1">
    <citation type="journal article" date="2023" name="Nat. Plants">
        <title>Single-cell RNA sequencing provides a high-resolution roadmap for understanding the multicellular compartmentation of specialized metabolism.</title>
        <authorList>
            <person name="Sun S."/>
            <person name="Shen X."/>
            <person name="Li Y."/>
            <person name="Li Y."/>
            <person name="Wang S."/>
            <person name="Li R."/>
            <person name="Zhang H."/>
            <person name="Shen G."/>
            <person name="Guo B."/>
            <person name="Wei J."/>
            <person name="Xu J."/>
            <person name="St-Pierre B."/>
            <person name="Chen S."/>
            <person name="Sun C."/>
        </authorList>
    </citation>
    <scope>NUCLEOTIDE SEQUENCE [LARGE SCALE GENOMIC DNA]</scope>
</reference>
<name>A0ACC0BCE8_CATRO</name>
<accession>A0ACC0BCE8</accession>
<organism evidence="1 2">
    <name type="scientific">Catharanthus roseus</name>
    <name type="common">Madagascar periwinkle</name>
    <name type="synonym">Vinca rosea</name>
    <dbReference type="NCBI Taxonomy" id="4058"/>
    <lineage>
        <taxon>Eukaryota</taxon>
        <taxon>Viridiplantae</taxon>
        <taxon>Streptophyta</taxon>
        <taxon>Embryophyta</taxon>
        <taxon>Tracheophyta</taxon>
        <taxon>Spermatophyta</taxon>
        <taxon>Magnoliopsida</taxon>
        <taxon>eudicotyledons</taxon>
        <taxon>Gunneridae</taxon>
        <taxon>Pentapetalae</taxon>
        <taxon>asterids</taxon>
        <taxon>lamiids</taxon>
        <taxon>Gentianales</taxon>
        <taxon>Apocynaceae</taxon>
        <taxon>Rauvolfioideae</taxon>
        <taxon>Vinceae</taxon>
        <taxon>Catharanthinae</taxon>
        <taxon>Catharanthus</taxon>
    </lineage>
</organism>
<evidence type="ECO:0000313" key="2">
    <source>
        <dbReference type="Proteomes" id="UP001060085"/>
    </source>
</evidence>
<protein>
    <submittedName>
        <fullName evidence="1">Uncharacterized protein</fullName>
    </submittedName>
</protein>
<comment type="caution">
    <text evidence="1">The sequence shown here is derived from an EMBL/GenBank/DDBJ whole genome shotgun (WGS) entry which is preliminary data.</text>
</comment>
<keyword evidence="2" id="KW-1185">Reference proteome</keyword>